<gene>
    <name evidence="2" type="ORF">PRZ48_007118</name>
</gene>
<dbReference type="CDD" id="cd10170">
    <property type="entry name" value="ASKHA_NBD_HSP70"/>
    <property type="match status" value="1"/>
</dbReference>
<comment type="caution">
    <text evidence="2">The sequence shown here is derived from an EMBL/GenBank/DDBJ whole genome shotgun (WGS) entry which is preliminary data.</text>
</comment>
<evidence type="ECO:0000313" key="2">
    <source>
        <dbReference type="EMBL" id="KAK4501310.1"/>
    </source>
</evidence>
<reference evidence="2 3" key="1">
    <citation type="journal article" date="2023" name="G3 (Bethesda)">
        <title>A chromosome-level genome assembly of Zasmidium syzygii isolated from banana leaves.</title>
        <authorList>
            <person name="van Westerhoven A.C."/>
            <person name="Mehrabi R."/>
            <person name="Talebi R."/>
            <person name="Steentjes M.B.F."/>
            <person name="Corcolon B."/>
            <person name="Chong P.A."/>
            <person name="Kema G.H.J."/>
            <person name="Seidl M.F."/>
        </authorList>
    </citation>
    <scope>NUCLEOTIDE SEQUENCE [LARGE SCALE GENOMIC DNA]</scope>
    <source>
        <strain evidence="2 3">P124</strain>
    </source>
</reference>
<dbReference type="SUPFAM" id="SSF53067">
    <property type="entry name" value="Actin-like ATPase domain"/>
    <property type="match status" value="1"/>
</dbReference>
<feature type="compositionally biased region" description="Acidic residues" evidence="1">
    <location>
        <begin position="883"/>
        <end position="893"/>
    </location>
</feature>
<organism evidence="2 3">
    <name type="scientific">Zasmidium cellare</name>
    <name type="common">Wine cellar mold</name>
    <name type="synonym">Racodium cellare</name>
    <dbReference type="NCBI Taxonomy" id="395010"/>
    <lineage>
        <taxon>Eukaryota</taxon>
        <taxon>Fungi</taxon>
        <taxon>Dikarya</taxon>
        <taxon>Ascomycota</taxon>
        <taxon>Pezizomycotina</taxon>
        <taxon>Dothideomycetes</taxon>
        <taxon>Dothideomycetidae</taxon>
        <taxon>Mycosphaerellales</taxon>
        <taxon>Mycosphaerellaceae</taxon>
        <taxon>Zasmidium</taxon>
    </lineage>
</organism>
<name>A0ABR0EJB6_ZASCE</name>
<keyword evidence="3" id="KW-1185">Reference proteome</keyword>
<feature type="compositionally biased region" description="Polar residues" evidence="1">
    <location>
        <begin position="914"/>
        <end position="927"/>
    </location>
</feature>
<proteinExistence type="predicted"/>
<feature type="compositionally biased region" description="Low complexity" evidence="1">
    <location>
        <begin position="812"/>
        <end position="848"/>
    </location>
</feature>
<dbReference type="PANTHER" id="PTHR42749">
    <property type="entry name" value="CELL SHAPE-DETERMINING PROTEIN MREB"/>
    <property type="match status" value="1"/>
</dbReference>
<dbReference type="InterPro" id="IPR043129">
    <property type="entry name" value="ATPase_NBD"/>
</dbReference>
<feature type="compositionally biased region" description="Polar residues" evidence="1">
    <location>
        <begin position="694"/>
        <end position="724"/>
    </location>
</feature>
<feature type="compositionally biased region" description="Basic residues" evidence="1">
    <location>
        <begin position="753"/>
        <end position="768"/>
    </location>
</feature>
<evidence type="ECO:0000313" key="3">
    <source>
        <dbReference type="Proteomes" id="UP001305779"/>
    </source>
</evidence>
<dbReference type="Gene3D" id="3.30.420.40">
    <property type="match status" value="2"/>
</dbReference>
<feature type="region of interest" description="Disordered" evidence="1">
    <location>
        <begin position="740"/>
        <end position="974"/>
    </location>
</feature>
<dbReference type="PANTHER" id="PTHR42749:SF1">
    <property type="entry name" value="CELL SHAPE-DETERMINING PROTEIN MREB"/>
    <property type="match status" value="1"/>
</dbReference>
<accession>A0ABR0EJB6</accession>
<feature type="region of interest" description="Disordered" evidence="1">
    <location>
        <begin position="652"/>
        <end position="724"/>
    </location>
</feature>
<dbReference type="Proteomes" id="UP001305779">
    <property type="component" value="Unassembled WGS sequence"/>
</dbReference>
<dbReference type="Gene3D" id="3.90.640.10">
    <property type="entry name" value="Actin, Chain A, domain 4"/>
    <property type="match status" value="1"/>
</dbReference>
<dbReference type="EMBL" id="JAXOVC010000005">
    <property type="protein sequence ID" value="KAK4501310.1"/>
    <property type="molecule type" value="Genomic_DNA"/>
</dbReference>
<protein>
    <submittedName>
        <fullName evidence="2">Uncharacterized protein</fullName>
    </submittedName>
</protein>
<sequence length="1006" mass="111910">MVPPISKVDHDRNLLRIVIDHGTGEQKISAQWIPAGASNRNPTPFTIRLDGQGAIVQKAVLVGDLETGRLIWGERDVNSWSRHNPGQVAKVCQLWKLVLCKKYRNTPTGQAVFKAIGAEHGNMETFEEFLTMHFKQVREMIIDRLVTHHSHLAGLKPDAEAREYWTNIVQVETLLMVPAGWDQDAQSIMVAAATDAGFNNVGPVYESLVAVASEIHCAEESRHVAEGNIIVVTDLGRGTGFKDISSGMLQPNTRVLKLAGKYPTCGMAGAQLTNDAGRAWVETCSDILRHGKNVLEVCKRMGISIEDFRYRVSDEFERVKRDFPNSMDFQLTIRAPAGWDKIENGLAKVDIDVPWEKMKDFFDYQLKRVFRLLDKHMKQHEGEKIHGAIATGGGAKNPYVRQRLDEYFLERCGFRCFDPQDRHPTCHAALQHYPENHPQQLPTGVLYICRGEELDKKVHTDAVYGSGLIKRNLVKADGAKKRTRIDWVDDRLTTIMSRDDGEQPIGRRVVMVFNVLASNPGRIKFPLFHSADANKEHQAAYGEDREPQADLTKWTVRFANMTGDLDKDKHNFPAVTINGRDHYVVTTIVGIEGDDTHLDLVLQVVKAEDLQYDEEGQARVDIDYQPLTERRIEVWDRFRSYFPIKDEACPEEKVMASSTVTDNTGALPKLEPSPSPASTPMPVRSRQQARPELSLQTDKSGSTNVASQYSTQQRADSGVSLSAKSQGSGLFVSDIDSTTAQDPLLQPTPPFSKRSKLSHPSKKRKWTSHKPLTPSQLDMWAVDADEDELALEQPAKKTKAPTSKPAKKTKSPESSTSKATSPARKTKSPSSKAKSPAAKTKSPASKAKSPTRKAKPPANKITKSQVHAEGKSLFARFARKTDSEDDDEDDEETIAVTRKKTAPFLQPNPPPVSPATSQRSPEPQQHRPSVPQMCPSVSPSMAAPLQHRPAVPRMSPSTSPNRPEPLQHRPAVPQMTPEDLQAALDDASRFADDLHDTLGAGRVWDR</sequence>
<evidence type="ECO:0000256" key="1">
    <source>
        <dbReference type="SAM" id="MobiDB-lite"/>
    </source>
</evidence>